<reference evidence="2 3" key="1">
    <citation type="submission" date="2024-05" db="EMBL/GenBank/DDBJ databases">
        <title>A draft genome resource for the thread blight pathogen Marasmius tenuissimus strain MS-2.</title>
        <authorList>
            <person name="Yulfo-Soto G.E."/>
            <person name="Baruah I.K."/>
            <person name="Amoako-Attah I."/>
            <person name="Bukari Y."/>
            <person name="Meinhardt L.W."/>
            <person name="Bailey B.A."/>
            <person name="Cohen S.P."/>
        </authorList>
    </citation>
    <scope>NUCLEOTIDE SEQUENCE [LARGE SCALE GENOMIC DNA]</scope>
    <source>
        <strain evidence="2 3">MS-2</strain>
    </source>
</reference>
<sequence>MSHSHNGAQPEAYSNVEPYYSEYNRMLRIPASPPTTKEKMKWAESHMESLSLAKAQNSPRISHPNPAPNPQNELQENFDMQIDQETSDPFTSDFSPPEVAGSGLALSANGTTTSGEQSNGPDTETMMEVDMMDDGESGGGRKRKADGEVDDAPACKRQSPNISRANSILSQQ</sequence>
<feature type="region of interest" description="Disordered" evidence="1">
    <location>
        <begin position="28"/>
        <end position="172"/>
    </location>
</feature>
<proteinExistence type="predicted"/>
<protein>
    <submittedName>
        <fullName evidence="2">Uncharacterized protein</fullName>
    </submittedName>
</protein>
<feature type="compositionally biased region" description="Basic and acidic residues" evidence="1">
    <location>
        <begin position="36"/>
        <end position="47"/>
    </location>
</feature>
<feature type="compositionally biased region" description="Acidic residues" evidence="1">
    <location>
        <begin position="125"/>
        <end position="136"/>
    </location>
</feature>
<keyword evidence="3" id="KW-1185">Reference proteome</keyword>
<comment type="caution">
    <text evidence="2">The sequence shown here is derived from an EMBL/GenBank/DDBJ whole genome shotgun (WGS) entry which is preliminary data.</text>
</comment>
<evidence type="ECO:0000313" key="2">
    <source>
        <dbReference type="EMBL" id="KAL0065732.1"/>
    </source>
</evidence>
<accession>A0ABR2ZVM6</accession>
<name>A0ABR2ZVM6_9AGAR</name>
<dbReference type="EMBL" id="JBBXMP010000043">
    <property type="protein sequence ID" value="KAL0065732.1"/>
    <property type="molecule type" value="Genomic_DNA"/>
</dbReference>
<gene>
    <name evidence="2" type="ORF">AAF712_007215</name>
</gene>
<evidence type="ECO:0000256" key="1">
    <source>
        <dbReference type="SAM" id="MobiDB-lite"/>
    </source>
</evidence>
<feature type="compositionally biased region" description="Polar residues" evidence="1">
    <location>
        <begin position="83"/>
        <end position="94"/>
    </location>
</feature>
<organism evidence="2 3">
    <name type="scientific">Marasmius tenuissimus</name>
    <dbReference type="NCBI Taxonomy" id="585030"/>
    <lineage>
        <taxon>Eukaryota</taxon>
        <taxon>Fungi</taxon>
        <taxon>Dikarya</taxon>
        <taxon>Basidiomycota</taxon>
        <taxon>Agaricomycotina</taxon>
        <taxon>Agaricomycetes</taxon>
        <taxon>Agaricomycetidae</taxon>
        <taxon>Agaricales</taxon>
        <taxon>Marasmiineae</taxon>
        <taxon>Marasmiaceae</taxon>
        <taxon>Marasmius</taxon>
    </lineage>
</organism>
<feature type="compositionally biased region" description="Polar residues" evidence="1">
    <location>
        <begin position="158"/>
        <end position="172"/>
    </location>
</feature>
<feature type="compositionally biased region" description="Polar residues" evidence="1">
    <location>
        <begin position="108"/>
        <end position="121"/>
    </location>
</feature>
<evidence type="ECO:0000313" key="3">
    <source>
        <dbReference type="Proteomes" id="UP001437256"/>
    </source>
</evidence>
<dbReference type="Proteomes" id="UP001437256">
    <property type="component" value="Unassembled WGS sequence"/>
</dbReference>